<comment type="caution">
    <text evidence="10">The sequence shown here is derived from an EMBL/GenBank/DDBJ whole genome shotgun (WGS) entry which is preliminary data.</text>
</comment>
<evidence type="ECO:0000256" key="7">
    <source>
        <dbReference type="SAM" id="MobiDB-lite"/>
    </source>
</evidence>
<dbReference type="AlphaFoldDB" id="A0ABD3HVD5"/>
<evidence type="ECO:0000256" key="2">
    <source>
        <dbReference type="ARBA" id="ARBA00022692"/>
    </source>
</evidence>
<organism evidence="10 11">
    <name type="scientific">Riccia sorocarpa</name>
    <dbReference type="NCBI Taxonomy" id="122646"/>
    <lineage>
        <taxon>Eukaryota</taxon>
        <taxon>Viridiplantae</taxon>
        <taxon>Streptophyta</taxon>
        <taxon>Embryophyta</taxon>
        <taxon>Marchantiophyta</taxon>
        <taxon>Marchantiopsida</taxon>
        <taxon>Marchantiidae</taxon>
        <taxon>Marchantiales</taxon>
        <taxon>Ricciaceae</taxon>
        <taxon>Riccia</taxon>
    </lineage>
</organism>
<feature type="transmembrane region" description="Helical" evidence="8">
    <location>
        <begin position="787"/>
        <end position="813"/>
    </location>
</feature>
<dbReference type="SUPFAM" id="SSF48403">
    <property type="entry name" value="Ankyrin repeat"/>
    <property type="match status" value="1"/>
</dbReference>
<feature type="domain" description="PGG" evidence="9">
    <location>
        <begin position="694"/>
        <end position="811"/>
    </location>
</feature>
<accession>A0ABD3HVD5</accession>
<reference evidence="10 11" key="1">
    <citation type="submission" date="2024-09" db="EMBL/GenBank/DDBJ databases">
        <title>Chromosome-scale assembly of Riccia sorocarpa.</title>
        <authorList>
            <person name="Paukszto L."/>
        </authorList>
    </citation>
    <scope>NUCLEOTIDE SEQUENCE [LARGE SCALE GENOMIC DNA]</scope>
    <source>
        <strain evidence="10">LP-2024</strain>
        <tissue evidence="10">Aerial parts of the thallus</tissue>
    </source>
</reference>
<proteinExistence type="predicted"/>
<evidence type="ECO:0000313" key="10">
    <source>
        <dbReference type="EMBL" id="KAL3695463.1"/>
    </source>
</evidence>
<feature type="region of interest" description="Disordered" evidence="7">
    <location>
        <begin position="95"/>
        <end position="143"/>
    </location>
</feature>
<gene>
    <name evidence="10" type="ORF">R1sor_009539</name>
</gene>
<dbReference type="Gene3D" id="1.25.40.20">
    <property type="entry name" value="Ankyrin repeat-containing domain"/>
    <property type="match status" value="2"/>
</dbReference>
<dbReference type="EMBL" id="JBJQOH010000002">
    <property type="protein sequence ID" value="KAL3695463.1"/>
    <property type="molecule type" value="Genomic_DNA"/>
</dbReference>
<keyword evidence="6 8" id="KW-0472">Membrane</keyword>
<dbReference type="InterPro" id="IPR026961">
    <property type="entry name" value="PGG_dom"/>
</dbReference>
<keyword evidence="3" id="KW-0677">Repeat</keyword>
<keyword evidence="4 8" id="KW-1133">Transmembrane helix</keyword>
<sequence>MSPSRAPNVDVWRPWLKALYSGDCISIRSLMNRYPWYVLVFPGSKDCDFNRARKILGNPVDGMKDWEGCSAVHVAVKQGCIALLEDILTIFRRDGDPKEGPSVPIVSTDRDSDLSEAHSIQIRTRDGGSNEPSSLAEATTMKRPSSIKEAQLMENLLLALEPSSGLDALAMAVINGQEEIVKLLMAAFSELDSNPYELPVSNFPPVGSRHEDVETPNVETPTVEVRVEKMIQEALEQMTVDESQMAEKEFSQLLEFNFLPWPLYLFHAACSRKSDILDLCRRRIIERAVELGPAYVNDLFKMLDAQARPAMHVAVQVGVETGVVADILRILPEGDEYSECLNARDGAGRTPLHCAIMKEQADKEVEEILKDTRTDVNAAFYYNRRILNYFDIEKLCIRHGFKASASILKNVHKCSVLHLALWSPWPKVVKAVQILLREPRLNLNQICNCKIPYKIDRADPSPFGWNKDGDFYLTPLQLAALLENAPILQLLALDDRAYDSGRLSNVTSYNDLRSNVEGELTNLFCDLQELNFIGNNPKNGKILLKQKRTDMWVKFMNTSALHYAATVANPATVTVILNSKKFDPLVEDLDGNNPLHYAAYAREAITVLTPHLLDIPNSYSPLVAQVKTSSGSTQNPAASASRRQGCINLLLQAGIDIWKTNKEGNIADPGIRASPEACSWWYEKVARETLETKQSLNAAANAVSVTAALVATASYVGPMQPPLGYVTGTDGAAEQIQVHLGSIRMFIICDTMAFYVALCAIMLSLIPSLPMPQESMLDELVSTRRAVTLAVAFLIVSITAIIFAFASASVAVISNDFQHNGYWRFHGISWGPIIVGTIFCALIMYMVFLRLFRLMFFKSLWFRRNYRRITLF</sequence>
<keyword evidence="5" id="KW-0040">ANK repeat</keyword>
<dbReference type="GO" id="GO:0016020">
    <property type="term" value="C:membrane"/>
    <property type="evidence" value="ECO:0007669"/>
    <property type="project" value="UniProtKB-SubCell"/>
</dbReference>
<feature type="transmembrane region" description="Helical" evidence="8">
    <location>
        <begin position="833"/>
        <end position="856"/>
    </location>
</feature>
<dbReference type="InterPro" id="IPR036770">
    <property type="entry name" value="Ankyrin_rpt-contain_sf"/>
</dbReference>
<dbReference type="PANTHER" id="PTHR24186:SF38">
    <property type="entry name" value="ANKYRIN REPEAT FAMILY PROTEIN"/>
    <property type="match status" value="1"/>
</dbReference>
<evidence type="ECO:0000256" key="8">
    <source>
        <dbReference type="SAM" id="Phobius"/>
    </source>
</evidence>
<keyword evidence="11" id="KW-1185">Reference proteome</keyword>
<dbReference type="PANTHER" id="PTHR24186">
    <property type="entry name" value="PROTEIN PHOSPHATASE 1 REGULATORY SUBUNIT"/>
    <property type="match status" value="1"/>
</dbReference>
<dbReference type="InterPro" id="IPR002110">
    <property type="entry name" value="Ankyrin_rpt"/>
</dbReference>
<evidence type="ECO:0000256" key="5">
    <source>
        <dbReference type="ARBA" id="ARBA00023043"/>
    </source>
</evidence>
<name>A0ABD3HVD5_9MARC</name>
<evidence type="ECO:0000256" key="1">
    <source>
        <dbReference type="ARBA" id="ARBA00004141"/>
    </source>
</evidence>
<evidence type="ECO:0000259" key="9">
    <source>
        <dbReference type="Pfam" id="PF13962"/>
    </source>
</evidence>
<feature type="transmembrane region" description="Helical" evidence="8">
    <location>
        <begin position="745"/>
        <end position="766"/>
    </location>
</feature>
<protein>
    <recommendedName>
        <fullName evidence="9">PGG domain-containing protein</fullName>
    </recommendedName>
</protein>
<dbReference type="Proteomes" id="UP001633002">
    <property type="component" value="Unassembled WGS sequence"/>
</dbReference>
<evidence type="ECO:0000256" key="6">
    <source>
        <dbReference type="ARBA" id="ARBA00023136"/>
    </source>
</evidence>
<dbReference type="Pfam" id="PF13962">
    <property type="entry name" value="PGG"/>
    <property type="match status" value="1"/>
</dbReference>
<evidence type="ECO:0000256" key="4">
    <source>
        <dbReference type="ARBA" id="ARBA00022989"/>
    </source>
</evidence>
<evidence type="ECO:0000256" key="3">
    <source>
        <dbReference type="ARBA" id="ARBA00022737"/>
    </source>
</evidence>
<keyword evidence="2 8" id="KW-0812">Transmembrane</keyword>
<comment type="subcellular location">
    <subcellularLocation>
        <location evidence="1">Membrane</location>
        <topology evidence="1">Multi-pass membrane protein</topology>
    </subcellularLocation>
</comment>
<evidence type="ECO:0000313" key="11">
    <source>
        <dbReference type="Proteomes" id="UP001633002"/>
    </source>
</evidence>
<dbReference type="SMART" id="SM00248">
    <property type="entry name" value="ANK"/>
    <property type="match status" value="6"/>
</dbReference>